<evidence type="ECO:0000313" key="1">
    <source>
        <dbReference type="EMBL" id="JAD75991.1"/>
    </source>
</evidence>
<accession>A0A0A9CK93</accession>
<sequence>MRRQRQPLRVSSQYHASYADLGMSNGEREKQKMGQGQQKICGEQQHEFRDQGEPLLRVVDEKVLLEKPYSYVTNLV</sequence>
<protein>
    <submittedName>
        <fullName evidence="1">Uncharacterized protein</fullName>
    </submittedName>
</protein>
<reference evidence="1" key="1">
    <citation type="submission" date="2014-09" db="EMBL/GenBank/DDBJ databases">
        <authorList>
            <person name="Magalhaes I.L.F."/>
            <person name="Oliveira U."/>
            <person name="Santos F.R."/>
            <person name="Vidigal T.H.D.A."/>
            <person name="Brescovit A.D."/>
            <person name="Santos A.J."/>
        </authorList>
    </citation>
    <scope>NUCLEOTIDE SEQUENCE</scope>
    <source>
        <tissue evidence="1">Shoot tissue taken approximately 20 cm above the soil surface</tissue>
    </source>
</reference>
<reference evidence="1" key="2">
    <citation type="journal article" date="2015" name="Data Brief">
        <title>Shoot transcriptome of the giant reed, Arundo donax.</title>
        <authorList>
            <person name="Barrero R.A."/>
            <person name="Guerrero F.D."/>
            <person name="Moolhuijzen P."/>
            <person name="Goolsby J.A."/>
            <person name="Tidwell J."/>
            <person name="Bellgard S.E."/>
            <person name="Bellgard M.I."/>
        </authorList>
    </citation>
    <scope>NUCLEOTIDE SEQUENCE</scope>
    <source>
        <tissue evidence="1">Shoot tissue taken approximately 20 cm above the soil surface</tissue>
    </source>
</reference>
<dbReference type="EMBL" id="GBRH01221904">
    <property type="protein sequence ID" value="JAD75991.1"/>
    <property type="molecule type" value="Transcribed_RNA"/>
</dbReference>
<proteinExistence type="predicted"/>
<organism evidence="1">
    <name type="scientific">Arundo donax</name>
    <name type="common">Giant reed</name>
    <name type="synonym">Donax arundinaceus</name>
    <dbReference type="NCBI Taxonomy" id="35708"/>
    <lineage>
        <taxon>Eukaryota</taxon>
        <taxon>Viridiplantae</taxon>
        <taxon>Streptophyta</taxon>
        <taxon>Embryophyta</taxon>
        <taxon>Tracheophyta</taxon>
        <taxon>Spermatophyta</taxon>
        <taxon>Magnoliopsida</taxon>
        <taxon>Liliopsida</taxon>
        <taxon>Poales</taxon>
        <taxon>Poaceae</taxon>
        <taxon>PACMAD clade</taxon>
        <taxon>Arundinoideae</taxon>
        <taxon>Arundineae</taxon>
        <taxon>Arundo</taxon>
    </lineage>
</organism>
<dbReference type="AlphaFoldDB" id="A0A0A9CK93"/>
<name>A0A0A9CK93_ARUDO</name>